<accession>A0ABX2I1Z6</accession>
<keyword evidence="1" id="KW-0134">Cell wall</keyword>
<evidence type="ECO:0000256" key="1">
    <source>
        <dbReference type="ARBA" id="ARBA00022512"/>
    </source>
</evidence>
<dbReference type="InterPro" id="IPR019931">
    <property type="entry name" value="LPXTG_anchor"/>
</dbReference>
<keyword evidence="5" id="KW-0812">Transmembrane</keyword>
<evidence type="ECO:0000256" key="5">
    <source>
        <dbReference type="SAM" id="Phobius"/>
    </source>
</evidence>
<dbReference type="EMBL" id="JAAITB010000052">
    <property type="protein sequence ID" value="NSJ81029.1"/>
    <property type="molecule type" value="Genomic_DNA"/>
</dbReference>
<evidence type="ECO:0000256" key="3">
    <source>
        <dbReference type="ARBA" id="ARBA00022729"/>
    </source>
</evidence>
<evidence type="ECO:0000256" key="4">
    <source>
        <dbReference type="ARBA" id="ARBA00023088"/>
    </source>
</evidence>
<feature type="transmembrane region" description="Helical" evidence="5">
    <location>
        <begin position="14"/>
        <end position="32"/>
    </location>
</feature>
<evidence type="ECO:0000313" key="7">
    <source>
        <dbReference type="EMBL" id="NSJ81029.1"/>
    </source>
</evidence>
<evidence type="ECO:0000256" key="2">
    <source>
        <dbReference type="ARBA" id="ARBA00022525"/>
    </source>
</evidence>
<evidence type="ECO:0000313" key="8">
    <source>
        <dbReference type="Proteomes" id="UP001644750"/>
    </source>
</evidence>
<dbReference type="NCBIfam" id="TIGR01167">
    <property type="entry name" value="LPXTG_anchor"/>
    <property type="match status" value="1"/>
</dbReference>
<organism evidence="7 8">
    <name type="scientific">Anaerostipes hadrus</name>
    <dbReference type="NCBI Taxonomy" id="649756"/>
    <lineage>
        <taxon>Bacteria</taxon>
        <taxon>Bacillati</taxon>
        <taxon>Bacillota</taxon>
        <taxon>Clostridia</taxon>
        <taxon>Lachnospirales</taxon>
        <taxon>Lachnospiraceae</taxon>
        <taxon>Anaerostipes</taxon>
    </lineage>
</organism>
<keyword evidence="8" id="KW-1185">Reference proteome</keyword>
<comment type="caution">
    <text evidence="7">The sequence shown here is derived from an EMBL/GenBank/DDBJ whole genome shotgun (WGS) entry which is preliminary data.</text>
</comment>
<proteinExistence type="predicted"/>
<keyword evidence="4" id="KW-0572">Peptidoglycan-anchor</keyword>
<dbReference type="Proteomes" id="UP001644750">
    <property type="component" value="Unassembled WGS sequence"/>
</dbReference>
<reference evidence="7 8" key="1">
    <citation type="journal article" date="2020" name="Cell Host Microbe">
        <title>Functional and Genomic Variation between Human-Derived Isolates of Lachnospiraceae Reveals Inter- and Intra-Species Diversity.</title>
        <authorList>
            <person name="Sorbara M.T."/>
            <person name="Littmann E.R."/>
            <person name="Fontana E."/>
            <person name="Moody T.U."/>
            <person name="Kohout C.E."/>
            <person name="Gjonbalaj M."/>
            <person name="Eaton V."/>
            <person name="Seok R."/>
            <person name="Leiner I.M."/>
            <person name="Pamer E.G."/>
        </authorList>
    </citation>
    <scope>NUCLEOTIDE SEQUENCE [LARGE SCALE GENOMIC DNA]</scope>
    <source>
        <strain evidence="7 8">MSK.14.57</strain>
    </source>
</reference>
<sequence length="39" mass="4554">MKEIKFVTGGWTDYFPLAGGIILIVGGLFVYYRKKRRKM</sequence>
<keyword evidence="5" id="KW-1133">Transmembrane helix</keyword>
<keyword evidence="2" id="KW-0964">Secreted</keyword>
<dbReference type="RefSeq" id="WP_173726295.1">
    <property type="nucleotide sequence ID" value="NZ_JAAIQB010000046.1"/>
</dbReference>
<gene>
    <name evidence="7" type="ORF">G5A72_15895</name>
</gene>
<keyword evidence="5" id="KW-0472">Membrane</keyword>
<protein>
    <submittedName>
        <fullName evidence="7">LPXTG cell wall anchor domain-containing protein</fullName>
    </submittedName>
</protein>
<evidence type="ECO:0000259" key="6">
    <source>
        <dbReference type="Pfam" id="PF00746"/>
    </source>
</evidence>
<feature type="domain" description="Gram-positive cocci surface proteins LPxTG" evidence="6">
    <location>
        <begin position="14"/>
        <end position="37"/>
    </location>
</feature>
<dbReference type="Pfam" id="PF00746">
    <property type="entry name" value="Gram_pos_anchor"/>
    <property type="match status" value="1"/>
</dbReference>
<name>A0ABX2I1Z6_ANAHA</name>
<keyword evidence="3" id="KW-0732">Signal</keyword>